<dbReference type="EMBL" id="JACSPZ010000003">
    <property type="protein sequence ID" value="MBD8036674.1"/>
    <property type="molecule type" value="Genomic_DNA"/>
</dbReference>
<keyword evidence="3" id="KW-1185">Reference proteome</keyword>
<keyword evidence="1" id="KW-1133">Transmembrane helix</keyword>
<evidence type="ECO:0000313" key="3">
    <source>
        <dbReference type="Proteomes" id="UP000619101"/>
    </source>
</evidence>
<sequence>MEFLAKKILGNTIIFWILFLTLGLTGFYLVFMKSDLKGFYLLFLMVGLSILFEKVLFKKDK</sequence>
<keyword evidence="1" id="KW-0472">Membrane</keyword>
<proteinExistence type="predicted"/>
<feature type="transmembrane region" description="Helical" evidence="1">
    <location>
        <begin position="38"/>
        <end position="57"/>
    </location>
</feature>
<gene>
    <name evidence="2" type="ORF">H9635_07965</name>
</gene>
<protein>
    <submittedName>
        <fullName evidence="2">Uncharacterized protein</fullName>
    </submittedName>
</protein>
<accession>A0ABR8XXK8</accession>
<feature type="transmembrane region" description="Helical" evidence="1">
    <location>
        <begin position="12"/>
        <end position="32"/>
    </location>
</feature>
<reference evidence="2 3" key="1">
    <citation type="submission" date="2020-08" db="EMBL/GenBank/DDBJ databases">
        <title>A Genomic Blueprint of the Chicken Gut Microbiome.</title>
        <authorList>
            <person name="Gilroy R."/>
            <person name="Ravi A."/>
            <person name="Getino M."/>
            <person name="Pursley I."/>
            <person name="Horton D.L."/>
            <person name="Alikhan N.-F."/>
            <person name="Baker D."/>
            <person name="Gharbi K."/>
            <person name="Hall N."/>
            <person name="Watson M."/>
            <person name="Adriaenssens E.M."/>
            <person name="Foster-Nyarko E."/>
            <person name="Jarju S."/>
            <person name="Secka A."/>
            <person name="Antonio M."/>
            <person name="Oren A."/>
            <person name="Chaudhuri R."/>
            <person name="La Ragione R.M."/>
            <person name="Hildebrand F."/>
            <person name="Pallen M.J."/>
        </authorList>
    </citation>
    <scope>NUCLEOTIDE SEQUENCE [LARGE SCALE GENOMIC DNA]</scope>
    <source>
        <strain evidence="2 3">A46</strain>
    </source>
</reference>
<name>A0ABR8XXK8_9BACL</name>
<keyword evidence="1" id="KW-0812">Transmembrane</keyword>
<organism evidence="2 3">
    <name type="scientific">Solibacillus faecavium</name>
    <dbReference type="NCBI Taxonomy" id="2762221"/>
    <lineage>
        <taxon>Bacteria</taxon>
        <taxon>Bacillati</taxon>
        <taxon>Bacillota</taxon>
        <taxon>Bacilli</taxon>
        <taxon>Bacillales</taxon>
        <taxon>Caryophanaceae</taxon>
        <taxon>Solibacillus</taxon>
    </lineage>
</organism>
<evidence type="ECO:0000313" key="2">
    <source>
        <dbReference type="EMBL" id="MBD8036674.1"/>
    </source>
</evidence>
<comment type="caution">
    <text evidence="2">The sequence shown here is derived from an EMBL/GenBank/DDBJ whole genome shotgun (WGS) entry which is preliminary data.</text>
</comment>
<dbReference type="RefSeq" id="WP_191699661.1">
    <property type="nucleotide sequence ID" value="NZ_JACSPZ010000003.1"/>
</dbReference>
<evidence type="ECO:0000256" key="1">
    <source>
        <dbReference type="SAM" id="Phobius"/>
    </source>
</evidence>
<dbReference type="Proteomes" id="UP000619101">
    <property type="component" value="Unassembled WGS sequence"/>
</dbReference>